<comment type="caution">
    <text evidence="3">The sequence shown here is derived from an EMBL/GenBank/DDBJ whole genome shotgun (WGS) entry which is preliminary data.</text>
</comment>
<protein>
    <recommendedName>
        <fullName evidence="2">Replication factor A C-terminal domain-containing protein</fullName>
    </recommendedName>
</protein>
<organism evidence="3 4">
    <name type="scientific">Heracleum sosnowskyi</name>
    <dbReference type="NCBI Taxonomy" id="360622"/>
    <lineage>
        <taxon>Eukaryota</taxon>
        <taxon>Viridiplantae</taxon>
        <taxon>Streptophyta</taxon>
        <taxon>Embryophyta</taxon>
        <taxon>Tracheophyta</taxon>
        <taxon>Spermatophyta</taxon>
        <taxon>Magnoliopsida</taxon>
        <taxon>eudicotyledons</taxon>
        <taxon>Gunneridae</taxon>
        <taxon>Pentapetalae</taxon>
        <taxon>asterids</taxon>
        <taxon>campanulids</taxon>
        <taxon>Apiales</taxon>
        <taxon>Apiaceae</taxon>
        <taxon>Apioideae</taxon>
        <taxon>apioid superclade</taxon>
        <taxon>Tordylieae</taxon>
        <taxon>Tordyliinae</taxon>
        <taxon>Heracleum</taxon>
    </lineage>
</organism>
<evidence type="ECO:0000259" key="2">
    <source>
        <dbReference type="Pfam" id="PF08646"/>
    </source>
</evidence>
<dbReference type="EMBL" id="JAUIZM010000009">
    <property type="protein sequence ID" value="KAK1365454.1"/>
    <property type="molecule type" value="Genomic_DNA"/>
</dbReference>
<reference evidence="3" key="1">
    <citation type="submission" date="2023-02" db="EMBL/GenBank/DDBJ databases">
        <title>Genome of toxic invasive species Heracleum sosnowskyi carries increased number of genes despite the absence of recent whole-genome duplications.</title>
        <authorList>
            <person name="Schelkunov M."/>
            <person name="Shtratnikova V."/>
            <person name="Makarenko M."/>
            <person name="Klepikova A."/>
            <person name="Omelchenko D."/>
            <person name="Novikova G."/>
            <person name="Obukhova E."/>
            <person name="Bogdanov V."/>
            <person name="Penin A."/>
            <person name="Logacheva M."/>
        </authorList>
    </citation>
    <scope>NUCLEOTIDE SEQUENCE</scope>
    <source>
        <strain evidence="3">Hsosn_3</strain>
        <tissue evidence="3">Leaf</tissue>
    </source>
</reference>
<feature type="region of interest" description="Disordered" evidence="1">
    <location>
        <begin position="408"/>
        <end position="438"/>
    </location>
</feature>
<evidence type="ECO:0000313" key="4">
    <source>
        <dbReference type="Proteomes" id="UP001237642"/>
    </source>
</evidence>
<accession>A0AAD8HDZ4</accession>
<dbReference type="Gene3D" id="2.40.50.140">
    <property type="entry name" value="Nucleic acid-binding proteins"/>
    <property type="match status" value="2"/>
</dbReference>
<dbReference type="AlphaFoldDB" id="A0AAD8HDZ4"/>
<sequence>MSEDRDIKKLRLMSKKRSLTETNDKDIKKDLTIAKDNADIKVRITREWQVKSADNKFVIAKYYLLLDEEGTQIQSTLLENSLIPTFTKNLTLGQVYMISKYNVEPENSVIPTFTKNLTLGQVYFDFRVQYVVRKLIKVSDMQTTKNGRKNIDILLANERDDKMRITLWENQARAFLDCTSEYKKPNVFVIVTSTSAKNMQGDIVLWSSSSTHYYFNIDHPDIVELRKNYKIEEDLIPVIVPFVKTQQQTMVENIERVKIAKLFEAKLPTGAKTILFTTEATVTGINIERGWYYTGCNKCHKTMPPSLTCTRCPQRTSPTPLFMVKAGVKDCASHTTFMLFERYVKMMISVSAEHLLNNDKNATQDVIHAVLNNKMGRKYVFKLTLNDKNTVKKYQGYTVTDVLEEITNEEPIAATSETDDNAEQLKDDIQEKRKQPTP</sequence>
<dbReference type="InterPro" id="IPR013955">
    <property type="entry name" value="Rep_factor-A_C"/>
</dbReference>
<dbReference type="InterPro" id="IPR012340">
    <property type="entry name" value="NA-bd_OB-fold"/>
</dbReference>
<feature type="compositionally biased region" description="Basic and acidic residues" evidence="1">
    <location>
        <begin position="423"/>
        <end position="438"/>
    </location>
</feature>
<evidence type="ECO:0000313" key="3">
    <source>
        <dbReference type="EMBL" id="KAK1365454.1"/>
    </source>
</evidence>
<dbReference type="Pfam" id="PF08646">
    <property type="entry name" value="Rep_fac-A_C"/>
    <property type="match status" value="1"/>
</dbReference>
<keyword evidence="4" id="KW-1185">Reference proteome</keyword>
<reference evidence="3" key="2">
    <citation type="submission" date="2023-05" db="EMBL/GenBank/DDBJ databases">
        <authorList>
            <person name="Schelkunov M.I."/>
        </authorList>
    </citation>
    <scope>NUCLEOTIDE SEQUENCE</scope>
    <source>
        <strain evidence="3">Hsosn_3</strain>
        <tissue evidence="3">Leaf</tissue>
    </source>
</reference>
<feature type="domain" description="Replication factor A C-terminal" evidence="2">
    <location>
        <begin position="276"/>
        <end position="389"/>
    </location>
</feature>
<gene>
    <name evidence="3" type="ORF">POM88_041015</name>
</gene>
<dbReference type="PANTHER" id="PTHR47165:SF4">
    <property type="entry name" value="OS03G0429900 PROTEIN"/>
    <property type="match status" value="1"/>
</dbReference>
<evidence type="ECO:0000256" key="1">
    <source>
        <dbReference type="SAM" id="MobiDB-lite"/>
    </source>
</evidence>
<dbReference type="Proteomes" id="UP001237642">
    <property type="component" value="Unassembled WGS sequence"/>
</dbReference>
<dbReference type="PANTHER" id="PTHR47165">
    <property type="entry name" value="OS03G0429900 PROTEIN"/>
    <property type="match status" value="1"/>
</dbReference>
<name>A0AAD8HDZ4_9APIA</name>
<dbReference type="SUPFAM" id="SSF50249">
    <property type="entry name" value="Nucleic acid-binding proteins"/>
    <property type="match status" value="3"/>
</dbReference>
<proteinExistence type="predicted"/>